<dbReference type="InterPro" id="IPR050287">
    <property type="entry name" value="MTA/SAH_deaminase"/>
</dbReference>
<reference evidence="3 4" key="1">
    <citation type="submission" date="2020-08" db="EMBL/GenBank/DDBJ databases">
        <title>The Agave Microbiome: Exploring the role of microbial communities in plant adaptations to desert environments.</title>
        <authorList>
            <person name="Partida-Martinez L.P."/>
        </authorList>
    </citation>
    <scope>NUCLEOTIDE SEQUENCE [LARGE SCALE GENOMIC DNA]</scope>
    <source>
        <strain evidence="3 4">AS2.23</strain>
    </source>
</reference>
<dbReference type="Proteomes" id="UP000533269">
    <property type="component" value="Unassembled WGS sequence"/>
</dbReference>
<dbReference type="PANTHER" id="PTHR43794">
    <property type="entry name" value="AMINOHYDROLASE SSNA-RELATED"/>
    <property type="match status" value="1"/>
</dbReference>
<accession>A0A7W4TM28</accession>
<evidence type="ECO:0000259" key="2">
    <source>
        <dbReference type="Pfam" id="PF01979"/>
    </source>
</evidence>
<evidence type="ECO:0000313" key="3">
    <source>
        <dbReference type="EMBL" id="MBB2901434.1"/>
    </source>
</evidence>
<protein>
    <submittedName>
        <fullName evidence="3">Formiminoglutamate deiminase</fullName>
    </submittedName>
</protein>
<evidence type="ECO:0000256" key="1">
    <source>
        <dbReference type="ARBA" id="ARBA00022801"/>
    </source>
</evidence>
<dbReference type="Gene3D" id="3.20.20.140">
    <property type="entry name" value="Metal-dependent hydrolases"/>
    <property type="match status" value="1"/>
</dbReference>
<dbReference type="RefSeq" id="WP_311736581.1">
    <property type="nucleotide sequence ID" value="NZ_JACHVY010000001.1"/>
</dbReference>
<dbReference type="SUPFAM" id="SSF51338">
    <property type="entry name" value="Composite domain of metallo-dependent hydrolases"/>
    <property type="match status" value="1"/>
</dbReference>
<dbReference type="EMBL" id="JACHVY010000001">
    <property type="protein sequence ID" value="MBB2901434.1"/>
    <property type="molecule type" value="Genomic_DNA"/>
</dbReference>
<feature type="domain" description="Amidohydrolase-related" evidence="2">
    <location>
        <begin position="47"/>
        <end position="411"/>
    </location>
</feature>
<comment type="caution">
    <text evidence="3">The sequence shown here is derived from an EMBL/GenBank/DDBJ whole genome shotgun (WGS) entry which is preliminary data.</text>
</comment>
<reference evidence="3 4" key="2">
    <citation type="submission" date="2020-08" db="EMBL/GenBank/DDBJ databases">
        <authorList>
            <person name="Partida-Martinez L."/>
            <person name="Huntemann M."/>
            <person name="Clum A."/>
            <person name="Wang J."/>
            <person name="Palaniappan K."/>
            <person name="Ritter S."/>
            <person name="Chen I.-M."/>
            <person name="Stamatis D."/>
            <person name="Reddy T."/>
            <person name="O'Malley R."/>
            <person name="Daum C."/>
            <person name="Shapiro N."/>
            <person name="Ivanova N."/>
            <person name="Kyrpides N."/>
            <person name="Woyke T."/>
        </authorList>
    </citation>
    <scope>NUCLEOTIDE SEQUENCE [LARGE SCALE GENOMIC DNA]</scope>
    <source>
        <strain evidence="3 4">AS2.23</strain>
    </source>
</reference>
<dbReference type="InterPro" id="IPR006680">
    <property type="entry name" value="Amidohydro-rel"/>
</dbReference>
<name>A0A7W4TM28_KINRA</name>
<gene>
    <name evidence="3" type="ORF">FHR75_002222</name>
</gene>
<dbReference type="NCBIfam" id="NF006681">
    <property type="entry name" value="PRK09229.1-2"/>
    <property type="match status" value="1"/>
</dbReference>
<dbReference type="NCBIfam" id="TIGR02022">
    <property type="entry name" value="hutF"/>
    <property type="match status" value="1"/>
</dbReference>
<sequence length="436" mass="45591">MTSFWCESAWLDGGPARGVRVESADGRTTALTRAENPAPGDRELRGLVFPGLADAHSHAFHRGLRGRTHRDGGSFWTWRTAMYALAGRLEPDVYRDLATAVFAEMVLAGWTAVGEFHYVHHRRDGTPYDDPNAFALALRDAARAAGIRLTLLDTLYLTSAPGEPPLPEQRRFSDGTAAAWAQRVREIPADAGFRVGVAAHSVRAVGPDDLAVVAATARDLGAPVHVHLSEQPAENDACRAAHGATPTGLLERAGLLGPGLTVVHANHLTDADVARLGSARVTVAACPTTEADLGDGVGRARDLATAGAVLALGSDQHAVVDPFLEARGLEGAARLGALRRGEFDPADLVAALTTGGHRSLGLDGGTLAVGAPCDLVAVDARSVRTAGSDPAQLVLTATAADVTDVVVGGETRVRDRVHTTLGDPADLLLDALRRLT</sequence>
<evidence type="ECO:0000313" key="4">
    <source>
        <dbReference type="Proteomes" id="UP000533269"/>
    </source>
</evidence>
<dbReference type="InterPro" id="IPR010252">
    <property type="entry name" value="HutF"/>
</dbReference>
<dbReference type="GO" id="GO:0016810">
    <property type="term" value="F:hydrolase activity, acting on carbon-nitrogen (but not peptide) bonds"/>
    <property type="evidence" value="ECO:0007669"/>
    <property type="project" value="InterPro"/>
</dbReference>
<dbReference type="AlphaFoldDB" id="A0A7W4TM28"/>
<keyword evidence="1" id="KW-0378">Hydrolase</keyword>
<dbReference type="InterPro" id="IPR032466">
    <property type="entry name" value="Metal_Hydrolase"/>
</dbReference>
<dbReference type="Gene3D" id="2.30.40.10">
    <property type="entry name" value="Urease, subunit C, domain 1"/>
    <property type="match status" value="1"/>
</dbReference>
<dbReference type="SUPFAM" id="SSF51556">
    <property type="entry name" value="Metallo-dependent hydrolases"/>
    <property type="match status" value="1"/>
</dbReference>
<dbReference type="InterPro" id="IPR011059">
    <property type="entry name" value="Metal-dep_hydrolase_composite"/>
</dbReference>
<proteinExistence type="predicted"/>
<dbReference type="Pfam" id="PF01979">
    <property type="entry name" value="Amidohydro_1"/>
    <property type="match status" value="1"/>
</dbReference>
<dbReference type="PANTHER" id="PTHR43794:SF11">
    <property type="entry name" value="AMIDOHYDROLASE-RELATED DOMAIN-CONTAINING PROTEIN"/>
    <property type="match status" value="1"/>
</dbReference>
<organism evidence="3 4">
    <name type="scientific">Kineococcus radiotolerans</name>
    <dbReference type="NCBI Taxonomy" id="131568"/>
    <lineage>
        <taxon>Bacteria</taxon>
        <taxon>Bacillati</taxon>
        <taxon>Actinomycetota</taxon>
        <taxon>Actinomycetes</taxon>
        <taxon>Kineosporiales</taxon>
        <taxon>Kineosporiaceae</taxon>
        <taxon>Kineococcus</taxon>
    </lineage>
</organism>